<name>A0A8S5N5M5_9CAUD</name>
<proteinExistence type="predicted"/>
<reference evidence="1" key="1">
    <citation type="journal article" date="2021" name="Proc. Natl. Acad. Sci. U.S.A.">
        <title>A Catalog of Tens of Thousands of Viruses from Human Metagenomes Reveals Hidden Associations with Chronic Diseases.</title>
        <authorList>
            <person name="Tisza M.J."/>
            <person name="Buck C.B."/>
        </authorList>
    </citation>
    <scope>NUCLEOTIDE SEQUENCE</scope>
    <source>
        <strain evidence="1">CtUoe7</strain>
    </source>
</reference>
<evidence type="ECO:0000313" key="1">
    <source>
        <dbReference type="EMBL" id="DAD89586.1"/>
    </source>
</evidence>
<dbReference type="EMBL" id="BK015065">
    <property type="protein sequence ID" value="DAD89586.1"/>
    <property type="molecule type" value="Genomic_DNA"/>
</dbReference>
<protein>
    <submittedName>
        <fullName evidence="1">Uncharacterized protein</fullName>
    </submittedName>
</protein>
<accession>A0A8S5N5M5</accession>
<organism evidence="1">
    <name type="scientific">Siphoviridae sp. ctUoe7</name>
    <dbReference type="NCBI Taxonomy" id="2826355"/>
    <lineage>
        <taxon>Viruses</taxon>
        <taxon>Duplodnaviria</taxon>
        <taxon>Heunggongvirae</taxon>
        <taxon>Uroviricota</taxon>
        <taxon>Caudoviricetes</taxon>
    </lineage>
</organism>
<sequence length="76" mass="9039">MKVKVNNRMYRMNRKEYQGLLKVAAEQVIFGVYAVEKNDYAELRCDRCESMTKLKEMIRAYKQQGYRVHANGKEKS</sequence>